<gene>
    <name evidence="2" type="ORF">FRZ54_10470</name>
</gene>
<protein>
    <submittedName>
        <fullName evidence="2">Uncharacterized protein</fullName>
    </submittedName>
</protein>
<dbReference type="OrthoDB" id="581689at2"/>
<feature type="transmembrane region" description="Helical" evidence="1">
    <location>
        <begin position="6"/>
        <end position="27"/>
    </location>
</feature>
<name>A0A5B8UWC8_9SPHI</name>
<proteinExistence type="predicted"/>
<organism evidence="2 3">
    <name type="scientific">Mucilaginibacter ginsenosidivorans</name>
    <dbReference type="NCBI Taxonomy" id="398053"/>
    <lineage>
        <taxon>Bacteria</taxon>
        <taxon>Pseudomonadati</taxon>
        <taxon>Bacteroidota</taxon>
        <taxon>Sphingobacteriia</taxon>
        <taxon>Sphingobacteriales</taxon>
        <taxon>Sphingobacteriaceae</taxon>
        <taxon>Mucilaginibacter</taxon>
    </lineage>
</organism>
<evidence type="ECO:0000313" key="2">
    <source>
        <dbReference type="EMBL" id="QEC62985.1"/>
    </source>
</evidence>
<accession>A0A5B8UWC8</accession>
<keyword evidence="1" id="KW-0472">Membrane</keyword>
<sequence>MQTHVSGKSAILALVIVAVFLVSWELFLRHKGVVADFDDGPELWAHVRDQAYQPSDKAVVFIGSSRIKYDLDIETWESLTHTHAVQLAMVASSPRHILTNLADDPKFKGRLVVDVTEVLFFNRMRGNDYPDAGISYYKGITPAQRASFYLDRHIENRLAFLNEGHYAINAMLGEMHIPDRPMVYPFLDFPMGFDITRYNRQNVMNDDFIADTNQHNQVKAIWALLRMDPTPPTTGKPLDTIMNSVVRDVAKIKARGGDVVFTRTPSNGFFLDAEHHMYPREAYWDRLLKETGCQGFYYADDPVTAKLVCPELSHLTPKDAVTYTTALVSLLKQNKALGFQ</sequence>
<dbReference type="AlphaFoldDB" id="A0A5B8UWC8"/>
<dbReference type="KEGG" id="mgin:FRZ54_10470"/>
<evidence type="ECO:0000256" key="1">
    <source>
        <dbReference type="SAM" id="Phobius"/>
    </source>
</evidence>
<dbReference type="Proteomes" id="UP000321479">
    <property type="component" value="Chromosome"/>
</dbReference>
<reference evidence="2 3" key="1">
    <citation type="journal article" date="2017" name="Curr. Microbiol.">
        <title>Mucilaginibacter ginsenosidivorans sp. nov., Isolated from Soil of Ginseng Field.</title>
        <authorList>
            <person name="Kim M.M."/>
            <person name="Siddiqi M.Z."/>
            <person name="Im W.T."/>
        </authorList>
    </citation>
    <scope>NUCLEOTIDE SEQUENCE [LARGE SCALE GENOMIC DNA]</scope>
    <source>
        <strain evidence="2 3">Gsoil 3017</strain>
    </source>
</reference>
<evidence type="ECO:0000313" key="3">
    <source>
        <dbReference type="Proteomes" id="UP000321479"/>
    </source>
</evidence>
<keyword evidence="1" id="KW-0812">Transmembrane</keyword>
<dbReference type="RefSeq" id="WP_147031561.1">
    <property type="nucleotide sequence ID" value="NZ_CP042436.1"/>
</dbReference>
<keyword evidence="1" id="KW-1133">Transmembrane helix</keyword>
<dbReference type="EMBL" id="CP042436">
    <property type="protein sequence ID" value="QEC62985.1"/>
    <property type="molecule type" value="Genomic_DNA"/>
</dbReference>
<keyword evidence="3" id="KW-1185">Reference proteome</keyword>